<comment type="caution">
    <text evidence="1">The sequence shown here is derived from an EMBL/GenBank/DDBJ whole genome shotgun (WGS) entry which is preliminary data.</text>
</comment>
<accession>A0A699WW49</accession>
<dbReference type="EMBL" id="BKCJ011768760">
    <property type="protein sequence ID" value="GFD51329.1"/>
    <property type="molecule type" value="Genomic_DNA"/>
</dbReference>
<feature type="non-terminal residue" evidence="1">
    <location>
        <position position="1"/>
    </location>
</feature>
<evidence type="ECO:0000313" key="1">
    <source>
        <dbReference type="EMBL" id="GFD51329.1"/>
    </source>
</evidence>
<feature type="non-terminal residue" evidence="1">
    <location>
        <position position="104"/>
    </location>
</feature>
<proteinExistence type="predicted"/>
<sequence>ARFQTVEAVGARLDTGPRPNGFQLGVALVQVVDAAGGLGQVEQHLGVANLNPVGARVQHIALRSGGADGLAGVKAGAGRLGGLYAGGAYQIRPQPVVGVAEQGP</sequence>
<protein>
    <submittedName>
        <fullName evidence="1">Uncharacterized protein</fullName>
    </submittedName>
</protein>
<reference evidence="1" key="1">
    <citation type="journal article" date="2019" name="Sci. Rep.">
        <title>Draft genome of Tanacetum cinerariifolium, the natural source of mosquito coil.</title>
        <authorList>
            <person name="Yamashiro T."/>
            <person name="Shiraishi A."/>
            <person name="Satake H."/>
            <person name="Nakayama K."/>
        </authorList>
    </citation>
    <scope>NUCLEOTIDE SEQUENCE</scope>
</reference>
<organism evidence="1">
    <name type="scientific">Tanacetum cinerariifolium</name>
    <name type="common">Dalmatian daisy</name>
    <name type="synonym">Chrysanthemum cinerariifolium</name>
    <dbReference type="NCBI Taxonomy" id="118510"/>
    <lineage>
        <taxon>Eukaryota</taxon>
        <taxon>Viridiplantae</taxon>
        <taxon>Streptophyta</taxon>
        <taxon>Embryophyta</taxon>
        <taxon>Tracheophyta</taxon>
        <taxon>Spermatophyta</taxon>
        <taxon>Magnoliopsida</taxon>
        <taxon>eudicotyledons</taxon>
        <taxon>Gunneridae</taxon>
        <taxon>Pentapetalae</taxon>
        <taxon>asterids</taxon>
        <taxon>campanulids</taxon>
        <taxon>Asterales</taxon>
        <taxon>Asteraceae</taxon>
        <taxon>Asteroideae</taxon>
        <taxon>Anthemideae</taxon>
        <taxon>Anthemidinae</taxon>
        <taxon>Tanacetum</taxon>
    </lineage>
</organism>
<gene>
    <name evidence="1" type="ORF">Tci_923298</name>
</gene>
<dbReference type="AlphaFoldDB" id="A0A699WW49"/>
<name>A0A699WW49_TANCI</name>